<reference evidence="3" key="1">
    <citation type="submission" date="2014-03" db="EMBL/GenBank/DDBJ databases">
        <authorList>
            <person name="Aksoy S."/>
            <person name="Warren W."/>
            <person name="Wilson R.K."/>
        </authorList>
    </citation>
    <scope>NUCLEOTIDE SEQUENCE [LARGE SCALE GENOMIC DNA]</scope>
    <source>
        <strain evidence="3">IAEA</strain>
    </source>
</reference>
<dbReference type="VEuPathDB" id="VectorBase:GPAI038232"/>
<dbReference type="Pfam" id="PF00078">
    <property type="entry name" value="RVT_1"/>
    <property type="match status" value="1"/>
</dbReference>
<name>A0A1B0A955_GLOPL</name>
<feature type="domain" description="Reverse transcriptase" evidence="1">
    <location>
        <begin position="4"/>
        <end position="105"/>
    </location>
</feature>
<accession>A0A1B0A955</accession>
<sequence>MKVQGKPLCAITLDIAKAFHTVSHNSVNRALERLGVEKKFRSYMQANLNDRGVNQGDSILPILFNVVLRSAHADDLVVFARAREDGERMAEAVREILCSRWMNLNAAISGMLCFRTVPSKKRVAADETPLKCGTE</sequence>
<dbReference type="Proteomes" id="UP000092445">
    <property type="component" value="Unassembled WGS sequence"/>
</dbReference>
<evidence type="ECO:0000313" key="3">
    <source>
        <dbReference type="Proteomes" id="UP000092445"/>
    </source>
</evidence>
<proteinExistence type="predicted"/>
<organism evidence="2 3">
    <name type="scientific">Glossina pallidipes</name>
    <name type="common">Tsetse fly</name>
    <dbReference type="NCBI Taxonomy" id="7398"/>
    <lineage>
        <taxon>Eukaryota</taxon>
        <taxon>Metazoa</taxon>
        <taxon>Ecdysozoa</taxon>
        <taxon>Arthropoda</taxon>
        <taxon>Hexapoda</taxon>
        <taxon>Insecta</taxon>
        <taxon>Pterygota</taxon>
        <taxon>Neoptera</taxon>
        <taxon>Endopterygota</taxon>
        <taxon>Diptera</taxon>
        <taxon>Brachycera</taxon>
        <taxon>Muscomorpha</taxon>
        <taxon>Hippoboscoidea</taxon>
        <taxon>Glossinidae</taxon>
        <taxon>Glossina</taxon>
    </lineage>
</organism>
<evidence type="ECO:0000313" key="2">
    <source>
        <dbReference type="EnsemblMetazoa" id="GPAI038232-PA"/>
    </source>
</evidence>
<dbReference type="EnsemblMetazoa" id="GPAI038232-RA">
    <property type="protein sequence ID" value="GPAI038232-PA"/>
    <property type="gene ID" value="GPAI038232"/>
</dbReference>
<evidence type="ECO:0000259" key="1">
    <source>
        <dbReference type="Pfam" id="PF00078"/>
    </source>
</evidence>
<keyword evidence="3" id="KW-1185">Reference proteome</keyword>
<dbReference type="InterPro" id="IPR000477">
    <property type="entry name" value="RT_dom"/>
</dbReference>
<protein>
    <submittedName>
        <fullName evidence="2">Reverse transcriptase domain-containing protein</fullName>
    </submittedName>
</protein>
<reference evidence="2" key="2">
    <citation type="submission" date="2020-05" db="UniProtKB">
        <authorList>
            <consortium name="EnsemblMetazoa"/>
        </authorList>
    </citation>
    <scope>IDENTIFICATION</scope>
    <source>
        <strain evidence="2">IAEA</strain>
    </source>
</reference>
<dbReference type="AlphaFoldDB" id="A0A1B0A955"/>